<dbReference type="Pfam" id="PF10947">
    <property type="entry name" value="DUF2628"/>
    <property type="match status" value="1"/>
</dbReference>
<evidence type="ECO:0000259" key="2">
    <source>
        <dbReference type="Pfam" id="PF13240"/>
    </source>
</evidence>
<gene>
    <name evidence="3" type="ORF">GNQ08_19590</name>
</gene>
<keyword evidence="1" id="KW-0472">Membrane</keyword>
<feature type="transmembrane region" description="Helical" evidence="1">
    <location>
        <begin position="212"/>
        <end position="234"/>
    </location>
</feature>
<dbReference type="EMBL" id="WNZZ01000016">
    <property type="protein sequence ID" value="MUG24578.1"/>
    <property type="molecule type" value="Genomic_DNA"/>
</dbReference>
<evidence type="ECO:0000313" key="3">
    <source>
        <dbReference type="EMBL" id="MUG24578.1"/>
    </source>
</evidence>
<dbReference type="Pfam" id="PF13240">
    <property type="entry name" value="Zn_Ribbon_1"/>
    <property type="match status" value="1"/>
</dbReference>
<proteinExistence type="predicted"/>
<keyword evidence="1" id="KW-1133">Transmembrane helix</keyword>
<feature type="transmembrane region" description="Helical" evidence="1">
    <location>
        <begin position="141"/>
        <end position="158"/>
    </location>
</feature>
<sequence>MVTLSHFVVEYELVNGRHNDGGRRIYLEARYCSSCGQRTSTTARFCENCGKPLEHQAYRQKANQQQINQQQTHQGRTYQLQAPTWKNHQSNSNDVPELEWLRLYTHGDKYIEKWRKDSKWNWPAFLFSPVWFGYRKMYAECAIYIGITVVLGLFELLLGFSLRYAFTIIFILNGIFGNKLYYRKAKKEIDHILLLHANPEIRRNLIQQKGGTSGWGIAFGIIMLLIGAIILGYLEELTY</sequence>
<accession>A0A6N8F1M0</accession>
<feature type="transmembrane region" description="Helical" evidence="1">
    <location>
        <begin position="164"/>
        <end position="182"/>
    </location>
</feature>
<evidence type="ECO:0000256" key="1">
    <source>
        <dbReference type="SAM" id="Phobius"/>
    </source>
</evidence>
<name>A0A6N8F1M0_PAEMA</name>
<dbReference type="Proteomes" id="UP000442469">
    <property type="component" value="Unassembled WGS sequence"/>
</dbReference>
<organism evidence="3 4">
    <name type="scientific">Paenibacillus macerans</name>
    <name type="common">Bacillus macerans</name>
    <dbReference type="NCBI Taxonomy" id="44252"/>
    <lineage>
        <taxon>Bacteria</taxon>
        <taxon>Bacillati</taxon>
        <taxon>Bacillota</taxon>
        <taxon>Bacilli</taxon>
        <taxon>Bacillales</taxon>
        <taxon>Paenibacillaceae</taxon>
        <taxon>Paenibacillus</taxon>
    </lineage>
</organism>
<dbReference type="InterPro" id="IPR026870">
    <property type="entry name" value="Zinc_ribbon_dom"/>
</dbReference>
<evidence type="ECO:0000313" key="4">
    <source>
        <dbReference type="Proteomes" id="UP000442469"/>
    </source>
</evidence>
<dbReference type="AlphaFoldDB" id="A0A6N8F1M0"/>
<comment type="caution">
    <text evidence="3">The sequence shown here is derived from an EMBL/GenBank/DDBJ whole genome shotgun (WGS) entry which is preliminary data.</text>
</comment>
<protein>
    <submittedName>
        <fullName evidence="3">DUF2628 domain-containing protein</fullName>
    </submittedName>
</protein>
<dbReference type="InterPro" id="IPR024399">
    <property type="entry name" value="DUF2628"/>
</dbReference>
<reference evidence="3 4" key="1">
    <citation type="submission" date="2019-11" db="EMBL/GenBank/DDBJ databases">
        <title>Draft genome sequences of five Paenibacillus species of dairy origin.</title>
        <authorList>
            <person name="Olajide A.M."/>
            <person name="Chen S."/>
            <person name="Lapointe G."/>
        </authorList>
    </citation>
    <scope>NUCLEOTIDE SEQUENCE [LARGE SCALE GENOMIC DNA]</scope>
    <source>
        <strain evidence="3 4">3CT49</strain>
    </source>
</reference>
<keyword evidence="1" id="KW-0812">Transmembrane</keyword>
<feature type="domain" description="Zinc-ribbon" evidence="2">
    <location>
        <begin position="31"/>
        <end position="53"/>
    </location>
</feature>